<keyword evidence="1" id="KW-0472">Membrane</keyword>
<feature type="domain" description="YcxB-like C-terminal" evidence="2">
    <location>
        <begin position="107"/>
        <end position="167"/>
    </location>
</feature>
<dbReference type="OrthoDB" id="339559at2"/>
<name>A0A1M6BQ55_9FIRM</name>
<dbReference type="Pfam" id="PF14317">
    <property type="entry name" value="YcxB"/>
    <property type="match status" value="1"/>
</dbReference>
<dbReference type="STRING" id="1121420.SAMN02746098_04205"/>
<evidence type="ECO:0000313" key="3">
    <source>
        <dbReference type="EMBL" id="SHI50842.1"/>
    </source>
</evidence>
<proteinExistence type="predicted"/>
<evidence type="ECO:0000259" key="2">
    <source>
        <dbReference type="Pfam" id="PF14317"/>
    </source>
</evidence>
<feature type="transmembrane region" description="Helical" evidence="1">
    <location>
        <begin position="57"/>
        <end position="75"/>
    </location>
</feature>
<evidence type="ECO:0000256" key="1">
    <source>
        <dbReference type="SAM" id="Phobius"/>
    </source>
</evidence>
<keyword evidence="4" id="KW-1185">Reference proteome</keyword>
<sequence length="175" mass="20731">MNFTYELNKQDLIDFNIFHITYSKLARRSFFLQRYVFSLSFLILPFIIRNFTNMPLGYWLVVFILLYIYWVAFYPKRIRKIVSRKISKMLAEGKNHSVVGTHNLAISETEIVDNSQHSEARTPFNAVENIVEDKEHIFIYVNADSAHIIPTRIFENHEKKKEFLALLNNKVGRLN</sequence>
<organism evidence="3 4">
    <name type="scientific">Desulfosporosinus lacus DSM 15449</name>
    <dbReference type="NCBI Taxonomy" id="1121420"/>
    <lineage>
        <taxon>Bacteria</taxon>
        <taxon>Bacillati</taxon>
        <taxon>Bacillota</taxon>
        <taxon>Clostridia</taxon>
        <taxon>Eubacteriales</taxon>
        <taxon>Desulfitobacteriaceae</taxon>
        <taxon>Desulfosporosinus</taxon>
    </lineage>
</organism>
<protein>
    <submittedName>
        <fullName evidence="3">YcxB-like protein</fullName>
    </submittedName>
</protein>
<evidence type="ECO:0000313" key="4">
    <source>
        <dbReference type="Proteomes" id="UP000183954"/>
    </source>
</evidence>
<reference evidence="4" key="1">
    <citation type="submission" date="2016-11" db="EMBL/GenBank/DDBJ databases">
        <authorList>
            <person name="Varghese N."/>
            <person name="Submissions S."/>
        </authorList>
    </citation>
    <scope>NUCLEOTIDE SEQUENCE [LARGE SCALE GENOMIC DNA]</scope>
    <source>
        <strain evidence="4">DSM 15449</strain>
    </source>
</reference>
<feature type="transmembrane region" description="Helical" evidence="1">
    <location>
        <begin position="32"/>
        <end position="51"/>
    </location>
</feature>
<dbReference type="Proteomes" id="UP000183954">
    <property type="component" value="Unassembled WGS sequence"/>
</dbReference>
<keyword evidence="1" id="KW-1133">Transmembrane helix</keyword>
<gene>
    <name evidence="3" type="ORF">SAMN02746098_04205</name>
</gene>
<dbReference type="InterPro" id="IPR025588">
    <property type="entry name" value="YcxB-like_C"/>
</dbReference>
<dbReference type="EMBL" id="FQXJ01000019">
    <property type="protein sequence ID" value="SHI50842.1"/>
    <property type="molecule type" value="Genomic_DNA"/>
</dbReference>
<dbReference type="AlphaFoldDB" id="A0A1M6BQ55"/>
<keyword evidence="1" id="KW-0812">Transmembrane</keyword>
<accession>A0A1M6BQ55</accession>